<sequence>MSPSLRKLLGTIILVITVPIYALIAMVVAVAMLPGVNFWWQLVYYLLAGLLWVPPAGLLIAWMARADRRV</sequence>
<feature type="transmembrane region" description="Helical" evidence="1">
    <location>
        <begin position="42"/>
        <end position="64"/>
    </location>
</feature>
<evidence type="ECO:0000313" key="2">
    <source>
        <dbReference type="EMBL" id="PKR90316.1"/>
    </source>
</evidence>
<dbReference type="InterPro" id="IPR021265">
    <property type="entry name" value="DUF2842"/>
</dbReference>
<keyword evidence="1" id="KW-1133">Transmembrane helix</keyword>
<keyword evidence="1" id="KW-0812">Transmembrane</keyword>
<feature type="transmembrane region" description="Helical" evidence="1">
    <location>
        <begin position="12"/>
        <end position="36"/>
    </location>
</feature>
<dbReference type="AlphaFoldDB" id="A0A1I4QZ47"/>
<proteinExistence type="predicted"/>
<gene>
    <name evidence="2" type="ORF">CXZ10_02735</name>
</gene>
<comment type="caution">
    <text evidence="2">The sequence shown here is derived from an EMBL/GenBank/DDBJ whole genome shotgun (WGS) entry which is preliminary data.</text>
</comment>
<evidence type="ECO:0000256" key="1">
    <source>
        <dbReference type="SAM" id="Phobius"/>
    </source>
</evidence>
<reference evidence="2 3" key="1">
    <citation type="submission" date="2017-12" db="EMBL/GenBank/DDBJ databases">
        <title>Anaerobic carbon monoxide metabolism by Pleomorphomonas carboxyditropha sp. nov., a new mesophilic hydrogenogenic carboxidotroph.</title>
        <authorList>
            <person name="Esquivel-Elizondo S."/>
            <person name="Krajmalnik-Brown R."/>
        </authorList>
    </citation>
    <scope>NUCLEOTIDE SEQUENCE [LARGE SCALE GENOMIC DNA]</scope>
    <source>
        <strain evidence="2 3">R5-392</strain>
    </source>
</reference>
<evidence type="ECO:0000313" key="3">
    <source>
        <dbReference type="Proteomes" id="UP000233491"/>
    </source>
</evidence>
<keyword evidence="1" id="KW-0472">Membrane</keyword>
<keyword evidence="3" id="KW-1185">Reference proteome</keyword>
<accession>A0A1I4QZ47</accession>
<dbReference type="OrthoDB" id="7510023at2"/>
<dbReference type="Pfam" id="PF11003">
    <property type="entry name" value="DUF2842"/>
    <property type="match status" value="1"/>
</dbReference>
<protein>
    <submittedName>
        <fullName evidence="2">DUF2842 domain-containing protein</fullName>
    </submittedName>
</protein>
<dbReference type="EMBL" id="PJNW01000002">
    <property type="protein sequence ID" value="PKR90316.1"/>
    <property type="molecule type" value="Genomic_DNA"/>
</dbReference>
<name>A0A1I4QZ47_9HYPH</name>
<dbReference type="RefSeq" id="WP_101287411.1">
    <property type="nucleotide sequence ID" value="NZ_FOUQ01000001.1"/>
</dbReference>
<organism evidence="2 3">
    <name type="scientific">Pleomorphomonas diazotrophica</name>
    <dbReference type="NCBI Taxonomy" id="1166257"/>
    <lineage>
        <taxon>Bacteria</taxon>
        <taxon>Pseudomonadati</taxon>
        <taxon>Pseudomonadota</taxon>
        <taxon>Alphaproteobacteria</taxon>
        <taxon>Hyphomicrobiales</taxon>
        <taxon>Pleomorphomonadaceae</taxon>
        <taxon>Pleomorphomonas</taxon>
    </lineage>
</organism>
<dbReference type="Proteomes" id="UP000233491">
    <property type="component" value="Unassembled WGS sequence"/>
</dbReference>